<reference evidence="3 4" key="1">
    <citation type="submission" date="2020-04" db="EMBL/GenBank/DDBJ databases">
        <title>MicrobeNet Type strains.</title>
        <authorList>
            <person name="Nicholson A.C."/>
        </authorList>
    </citation>
    <scope>NUCLEOTIDE SEQUENCE [LARGE SCALE GENOMIC DNA]</scope>
    <source>
        <strain evidence="3 4">ATCC BAA-788</strain>
    </source>
</reference>
<dbReference type="Pfam" id="PF01266">
    <property type="entry name" value="DAO"/>
    <property type="match status" value="1"/>
</dbReference>
<feature type="region of interest" description="Disordered" evidence="1">
    <location>
        <begin position="291"/>
        <end position="317"/>
    </location>
</feature>
<feature type="domain" description="FAD dependent oxidoreductase" evidence="2">
    <location>
        <begin position="40"/>
        <end position="467"/>
    </location>
</feature>
<proteinExistence type="predicted"/>
<dbReference type="Proteomes" id="UP000581206">
    <property type="component" value="Unassembled WGS sequence"/>
</dbReference>
<dbReference type="Gene3D" id="3.30.9.10">
    <property type="entry name" value="D-Amino Acid Oxidase, subunit A, domain 2"/>
    <property type="match status" value="1"/>
</dbReference>
<keyword evidence="4" id="KW-1185">Reference proteome</keyword>
<gene>
    <name evidence="3" type="ORF">HGA03_09125</name>
</gene>
<dbReference type="InterPro" id="IPR006076">
    <property type="entry name" value="FAD-dep_OxRdtase"/>
</dbReference>
<protein>
    <submittedName>
        <fullName evidence="3">FAD-dependent oxidoreductase</fullName>
    </submittedName>
</protein>
<dbReference type="EMBL" id="JAAXOX010000003">
    <property type="protein sequence ID" value="NKY22823.1"/>
    <property type="molecule type" value="Genomic_DNA"/>
</dbReference>
<evidence type="ECO:0000313" key="4">
    <source>
        <dbReference type="Proteomes" id="UP000581206"/>
    </source>
</evidence>
<comment type="caution">
    <text evidence="3">The sequence shown here is derived from an EMBL/GenBank/DDBJ whole genome shotgun (WGS) entry which is preliminary data.</text>
</comment>
<dbReference type="GO" id="GO:0005737">
    <property type="term" value="C:cytoplasm"/>
    <property type="evidence" value="ECO:0007669"/>
    <property type="project" value="TreeGrafter"/>
</dbReference>
<dbReference type="SUPFAM" id="SSF51905">
    <property type="entry name" value="FAD/NAD(P)-binding domain"/>
    <property type="match status" value="1"/>
</dbReference>
<dbReference type="Gene3D" id="3.50.50.60">
    <property type="entry name" value="FAD/NAD(P)-binding domain"/>
    <property type="match status" value="1"/>
</dbReference>
<dbReference type="AlphaFoldDB" id="A0A7X6QZ47"/>
<evidence type="ECO:0000259" key="2">
    <source>
        <dbReference type="Pfam" id="PF01266"/>
    </source>
</evidence>
<dbReference type="PANTHER" id="PTHR13847">
    <property type="entry name" value="SARCOSINE DEHYDROGENASE-RELATED"/>
    <property type="match status" value="1"/>
</dbReference>
<evidence type="ECO:0000313" key="3">
    <source>
        <dbReference type="EMBL" id="NKY22823.1"/>
    </source>
</evidence>
<evidence type="ECO:0000256" key="1">
    <source>
        <dbReference type="SAM" id="MobiDB-lite"/>
    </source>
</evidence>
<dbReference type="InterPro" id="IPR036188">
    <property type="entry name" value="FAD/NAD-bd_sf"/>
</dbReference>
<sequence>MSLPALAWRTETEPRAVPLWHDNDPDYAPAPPLDGDTTADVVVVGAGASGLWAAWALLDADPALDILLIDAGTVAGGASGQGTGACSAWTGALHPHPGGHGTLATALLRDAVVEVGGTAAAEEIECDFRFRGALRVARDPRSLARVRAALDPGADDQSLDPGALGRRVLVPGALGGVSTADCATVHPVRLLRGLAGALESRGARIAEHTRAVRISPGAVVTDQGTVRADRIVQATGAATVPGGVWSPRTVGEVALATVPIEAARWERIGLRRGQLLHVARSGGWPWPVGRTAAVGQGTEPSHAHAHAPAAPDRPARRRLGGVAQPWGALPAEPPDLRAVRTSDDRLVLIGVLPGLGRRPGGTRPAGAYWAGAAVGAVSRRQAGTNATASDPAHRGATARAVRRLRAMSADLFPDLATVPVSHAWSWTRAAADPYPVGVTADGLAWIGGHGPEPLAAANLSGRVLADLLTGSDGALTRAAEHGWA</sequence>
<dbReference type="RefSeq" id="WP_168629917.1">
    <property type="nucleotide sequence ID" value="NZ_BONL01000007.1"/>
</dbReference>
<accession>A0A7X6QZ47</accession>
<organism evidence="3 4">
    <name type="scientific">Cellulomonas denverensis</name>
    <dbReference type="NCBI Taxonomy" id="264297"/>
    <lineage>
        <taxon>Bacteria</taxon>
        <taxon>Bacillati</taxon>
        <taxon>Actinomycetota</taxon>
        <taxon>Actinomycetes</taxon>
        <taxon>Micrococcales</taxon>
        <taxon>Cellulomonadaceae</taxon>
        <taxon>Cellulomonas</taxon>
    </lineage>
</organism>
<name>A0A7X6QZ47_9CELL</name>